<organism evidence="2 3">
    <name type="scientific">Desulfonema ishimotonii</name>
    <dbReference type="NCBI Taxonomy" id="45657"/>
    <lineage>
        <taxon>Bacteria</taxon>
        <taxon>Pseudomonadati</taxon>
        <taxon>Thermodesulfobacteriota</taxon>
        <taxon>Desulfobacteria</taxon>
        <taxon>Desulfobacterales</taxon>
        <taxon>Desulfococcaceae</taxon>
        <taxon>Desulfonema</taxon>
    </lineage>
</organism>
<dbReference type="PANTHER" id="PTHR12526">
    <property type="entry name" value="GLYCOSYLTRANSFERASE"/>
    <property type="match status" value="1"/>
</dbReference>
<dbReference type="GO" id="GO:0016757">
    <property type="term" value="F:glycosyltransferase activity"/>
    <property type="evidence" value="ECO:0007669"/>
    <property type="project" value="UniProtKB-ARBA"/>
</dbReference>
<evidence type="ECO:0000259" key="1">
    <source>
        <dbReference type="Pfam" id="PF13579"/>
    </source>
</evidence>
<evidence type="ECO:0000313" key="3">
    <source>
        <dbReference type="Proteomes" id="UP000288096"/>
    </source>
</evidence>
<keyword evidence="3" id="KW-1185">Reference proteome</keyword>
<sequence length="417" mass="47686">MRFLFVSSDKFPPFRVDVAVLFGRKLAERGHRIDWILQSDDPLDRGIRVRWSGGDVRVGPTDNRPTPVCKVLRRIYDIINDLNMFVMMKRRRYDFILIRDKFISALTGLLAAKLFNVPCVYWLSYPFPEDLLYQAEEGLARHPGQFRLRGHILKFLLYHIILPQADHIFVQTEHMQNDIARHGISMEKMTPVPMGVPIREIPFFGYPAAPRDREKIVLYLGTLIRGRKLEFLIRVFEKVLKEEKNARLYLVGGGDDDSDEKRLRDAACRLGIGTSVVVTGFLPQQDAWNFVRHADVCVSPIYPAPVLSCSSPTKLIEYMAMGKAVVANDIPEQRRAIEESGGGICVAWDEKAFAGAILRLIRHPETAREMGSRGRAYVAEKKNYDRIADAVEDRLLTVCNDRGDKKTWPFNPEKNSV</sequence>
<keyword evidence="2" id="KW-0808">Transferase</keyword>
<dbReference type="Gene3D" id="3.40.50.2000">
    <property type="entry name" value="Glycogen Phosphorylase B"/>
    <property type="match status" value="2"/>
</dbReference>
<dbReference type="CDD" id="cd03794">
    <property type="entry name" value="GT4_WbuB-like"/>
    <property type="match status" value="1"/>
</dbReference>
<evidence type="ECO:0000313" key="2">
    <source>
        <dbReference type="EMBL" id="GBC60926.1"/>
    </source>
</evidence>
<feature type="domain" description="Glycosyltransferase subfamily 4-like N-terminal" evidence="1">
    <location>
        <begin position="24"/>
        <end position="195"/>
    </location>
</feature>
<comment type="caution">
    <text evidence="2">The sequence shown here is derived from an EMBL/GenBank/DDBJ whole genome shotgun (WGS) entry which is preliminary data.</text>
</comment>
<dbReference type="Pfam" id="PF13692">
    <property type="entry name" value="Glyco_trans_1_4"/>
    <property type="match status" value="1"/>
</dbReference>
<dbReference type="EMBL" id="BEXT01000001">
    <property type="protein sequence ID" value="GBC60926.1"/>
    <property type="molecule type" value="Genomic_DNA"/>
</dbReference>
<reference evidence="3" key="2">
    <citation type="submission" date="2019-01" db="EMBL/GenBank/DDBJ databases">
        <title>Genome sequence of Desulfonema ishimotonii strain Tokyo 01.</title>
        <authorList>
            <person name="Fukui M."/>
        </authorList>
    </citation>
    <scope>NUCLEOTIDE SEQUENCE [LARGE SCALE GENOMIC DNA]</scope>
    <source>
        <strain evidence="3">Tokyo 01</strain>
    </source>
</reference>
<protein>
    <submittedName>
        <fullName evidence="2">Glycosyl transferase family 1</fullName>
    </submittedName>
</protein>
<dbReference type="Pfam" id="PF13579">
    <property type="entry name" value="Glyco_trans_4_4"/>
    <property type="match status" value="1"/>
</dbReference>
<accession>A0A401FVD2</accession>
<dbReference type="AlphaFoldDB" id="A0A401FVD2"/>
<dbReference type="InterPro" id="IPR028098">
    <property type="entry name" value="Glyco_trans_4-like_N"/>
</dbReference>
<gene>
    <name evidence="2" type="ORF">DENIS_1886</name>
</gene>
<dbReference type="SUPFAM" id="SSF53756">
    <property type="entry name" value="UDP-Glycosyltransferase/glycogen phosphorylase"/>
    <property type="match status" value="1"/>
</dbReference>
<name>A0A401FVD2_9BACT</name>
<reference evidence="3" key="1">
    <citation type="submission" date="2017-11" db="EMBL/GenBank/DDBJ databases">
        <authorList>
            <person name="Watanabe M."/>
            <person name="Kojima H."/>
        </authorList>
    </citation>
    <scope>NUCLEOTIDE SEQUENCE [LARGE SCALE GENOMIC DNA]</scope>
    <source>
        <strain evidence="3">Tokyo 01</strain>
    </source>
</reference>
<dbReference type="Proteomes" id="UP000288096">
    <property type="component" value="Unassembled WGS sequence"/>
</dbReference>
<proteinExistence type="predicted"/>
<dbReference type="PANTHER" id="PTHR12526:SF630">
    <property type="entry name" value="GLYCOSYLTRANSFERASE"/>
    <property type="match status" value="1"/>
</dbReference>